<evidence type="ECO:0000313" key="1">
    <source>
        <dbReference type="EMBL" id="MCS3918020.1"/>
    </source>
</evidence>
<dbReference type="RefSeq" id="WP_259093129.1">
    <property type="nucleotide sequence ID" value="NZ_CP130454.1"/>
</dbReference>
<organism evidence="1 2">
    <name type="scientific">Candidatus Fervidibacter sacchari</name>
    <dbReference type="NCBI Taxonomy" id="1448929"/>
    <lineage>
        <taxon>Bacteria</taxon>
        <taxon>Candidatus Fervidibacterota</taxon>
        <taxon>Candidatus Fervidibacter</taxon>
    </lineage>
</organism>
<accession>A0ABT2EJ95</accession>
<sequence>MDMTNLRIVQKLREASKRCKEVQDSPNWYRSCRAWKQLYSAWNQCILASEQIFRVVGPKTAILICLQMVEDALPLFERTEGRLISSIRKALARVKRKIEDWHFPIKMYSPPSRTTPGTNNLTSAVMNLFFAIESIENVSTKWVEYCSSVVADVIIACSLYVWGTDYPKLWKQYYEIVLMRKKKVDPHKELELIIKRIKYPKSIEIEYSKWQEFADKCERYLQLR</sequence>
<dbReference type="EMBL" id="JANUCP010000001">
    <property type="protein sequence ID" value="MCS3918020.1"/>
    <property type="molecule type" value="Genomic_DNA"/>
</dbReference>
<evidence type="ECO:0000313" key="2">
    <source>
        <dbReference type="Proteomes" id="UP001204798"/>
    </source>
</evidence>
<protein>
    <submittedName>
        <fullName evidence="1">Uncharacterized protein</fullName>
    </submittedName>
</protein>
<gene>
    <name evidence="1" type="ORF">M2350_000417</name>
</gene>
<keyword evidence="2" id="KW-1185">Reference proteome</keyword>
<dbReference type="Proteomes" id="UP001204798">
    <property type="component" value="Unassembled WGS sequence"/>
</dbReference>
<proteinExistence type="predicted"/>
<reference evidence="1 2" key="1">
    <citation type="submission" date="2022-08" db="EMBL/GenBank/DDBJ databases">
        <title>Bacterial and archaeal communities from various locations to study Microbial Dark Matter (Phase II).</title>
        <authorList>
            <person name="Stepanauskas R."/>
        </authorList>
    </citation>
    <scope>NUCLEOTIDE SEQUENCE [LARGE SCALE GENOMIC DNA]</scope>
    <source>
        <strain evidence="1 2">PD1</strain>
    </source>
</reference>
<name>A0ABT2EJ95_9BACT</name>
<comment type="caution">
    <text evidence="1">The sequence shown here is derived from an EMBL/GenBank/DDBJ whole genome shotgun (WGS) entry which is preliminary data.</text>
</comment>